<protein>
    <submittedName>
        <fullName evidence="2">Secreted protein</fullName>
    </submittedName>
</protein>
<dbReference type="HOGENOM" id="CLU_1740947_0_0_1"/>
<reference evidence="3" key="1">
    <citation type="journal article" date="2011" name="Proc. Natl. Acad. Sci. U.S.A.">
        <title>Obligate biotrophy features unraveled by the genomic analysis of rust fungi.</title>
        <authorList>
            <person name="Duplessis S."/>
            <person name="Cuomo C.A."/>
            <person name="Lin Y.-C."/>
            <person name="Aerts A."/>
            <person name="Tisserant E."/>
            <person name="Veneault-Fourrey C."/>
            <person name="Joly D.L."/>
            <person name="Hacquard S."/>
            <person name="Amselem J."/>
            <person name="Cantarel B.L."/>
            <person name="Chiu R."/>
            <person name="Coutinho P.M."/>
            <person name="Feau N."/>
            <person name="Field M."/>
            <person name="Frey P."/>
            <person name="Gelhaye E."/>
            <person name="Goldberg J."/>
            <person name="Grabherr M.G."/>
            <person name="Kodira C.D."/>
            <person name="Kohler A."/>
            <person name="Kuees U."/>
            <person name="Lindquist E.A."/>
            <person name="Lucas S.M."/>
            <person name="Mago R."/>
            <person name="Mauceli E."/>
            <person name="Morin E."/>
            <person name="Murat C."/>
            <person name="Pangilinan J.L."/>
            <person name="Park R."/>
            <person name="Pearson M."/>
            <person name="Quesneville H."/>
            <person name="Rouhier N."/>
            <person name="Sakthikumar S."/>
            <person name="Salamov A.A."/>
            <person name="Schmutz J."/>
            <person name="Selles B."/>
            <person name="Shapiro H."/>
            <person name="Tanguay P."/>
            <person name="Tuskan G.A."/>
            <person name="Henrissat B."/>
            <person name="Van de Peer Y."/>
            <person name="Rouze P."/>
            <person name="Ellis J.G."/>
            <person name="Dodds P.N."/>
            <person name="Schein J.E."/>
            <person name="Zhong S."/>
            <person name="Hamelin R.C."/>
            <person name="Grigoriev I.V."/>
            <person name="Szabo L.J."/>
            <person name="Martin F."/>
        </authorList>
    </citation>
    <scope>NUCLEOTIDE SEQUENCE [LARGE SCALE GENOMIC DNA]</scope>
    <source>
        <strain evidence="3">98AG31 / pathotype 3-4-7</strain>
    </source>
</reference>
<evidence type="ECO:0000313" key="3">
    <source>
        <dbReference type="Proteomes" id="UP000001072"/>
    </source>
</evidence>
<dbReference type="AlphaFoldDB" id="F4RME3"/>
<dbReference type="InParanoid" id="F4RME3"/>
<dbReference type="KEGG" id="mlr:MELLADRAFT_123559"/>
<feature type="chain" id="PRO_5003317767" evidence="1">
    <location>
        <begin position="24"/>
        <end position="145"/>
    </location>
</feature>
<dbReference type="GeneID" id="18926401"/>
<feature type="signal peptide" evidence="1">
    <location>
        <begin position="1"/>
        <end position="23"/>
    </location>
</feature>
<dbReference type="RefSeq" id="XP_007410322.1">
    <property type="nucleotide sequence ID" value="XM_007410260.1"/>
</dbReference>
<name>F4RME3_MELLP</name>
<evidence type="ECO:0000313" key="2">
    <source>
        <dbReference type="EMBL" id="EGG06488.1"/>
    </source>
</evidence>
<dbReference type="VEuPathDB" id="FungiDB:MELLADRAFT_123559"/>
<proteinExistence type="predicted"/>
<keyword evidence="1" id="KW-0732">Signal</keyword>
<dbReference type="EMBL" id="GL883108">
    <property type="protein sequence ID" value="EGG06488.1"/>
    <property type="molecule type" value="Genomic_DNA"/>
</dbReference>
<dbReference type="Proteomes" id="UP000001072">
    <property type="component" value="Unassembled WGS sequence"/>
</dbReference>
<organism evidence="3">
    <name type="scientific">Melampsora larici-populina (strain 98AG31 / pathotype 3-4-7)</name>
    <name type="common">Poplar leaf rust fungus</name>
    <dbReference type="NCBI Taxonomy" id="747676"/>
    <lineage>
        <taxon>Eukaryota</taxon>
        <taxon>Fungi</taxon>
        <taxon>Dikarya</taxon>
        <taxon>Basidiomycota</taxon>
        <taxon>Pucciniomycotina</taxon>
        <taxon>Pucciniomycetes</taxon>
        <taxon>Pucciniales</taxon>
        <taxon>Melampsoraceae</taxon>
        <taxon>Melampsora</taxon>
    </lineage>
</organism>
<evidence type="ECO:0000256" key="1">
    <source>
        <dbReference type="SAM" id="SignalP"/>
    </source>
</evidence>
<keyword evidence="3" id="KW-1185">Reference proteome</keyword>
<gene>
    <name evidence="2" type="ORF">MELLADRAFT_123559</name>
</gene>
<accession>F4RME3</accession>
<sequence>MSWIRSIPIFHLLLVCLLAGDLGFNIFANANAWDCSEGWSSPGSNYNGWLCETKASGGQSVTQYGSKCGRNDGLLPSARDCVDEDGKLMNNGELWACDLVFDSYSDYRKDGRHFYCNQSKNVSLFYCRSMNKPQQCNKLVCSTTP</sequence>